<proteinExistence type="predicted"/>
<sequence>MTIRSNPTYEGSTVYTCMLNKRGGAEADLTVSRLETGAANLPLAPGIQW</sequence>
<evidence type="ECO:0000313" key="2">
    <source>
        <dbReference type="Proteomes" id="UP000793456"/>
    </source>
</evidence>
<keyword evidence="2" id="KW-1185">Reference proteome</keyword>
<gene>
    <name evidence="1" type="ORF">E3U43_005610</name>
</gene>
<dbReference type="EMBL" id="CM011690">
    <property type="protein sequence ID" value="TMS08127.1"/>
    <property type="molecule type" value="Genomic_DNA"/>
</dbReference>
<organism evidence="1 2">
    <name type="scientific">Larimichthys crocea</name>
    <name type="common">Large yellow croaker</name>
    <name type="synonym">Pseudosciaena crocea</name>
    <dbReference type="NCBI Taxonomy" id="215358"/>
    <lineage>
        <taxon>Eukaryota</taxon>
        <taxon>Metazoa</taxon>
        <taxon>Chordata</taxon>
        <taxon>Craniata</taxon>
        <taxon>Vertebrata</taxon>
        <taxon>Euteleostomi</taxon>
        <taxon>Actinopterygii</taxon>
        <taxon>Neopterygii</taxon>
        <taxon>Teleostei</taxon>
        <taxon>Neoteleostei</taxon>
        <taxon>Acanthomorphata</taxon>
        <taxon>Eupercaria</taxon>
        <taxon>Sciaenidae</taxon>
        <taxon>Larimichthys</taxon>
    </lineage>
</organism>
<evidence type="ECO:0000313" key="1">
    <source>
        <dbReference type="EMBL" id="TMS08127.1"/>
    </source>
</evidence>
<accession>A0ACD3QLT9</accession>
<protein>
    <submittedName>
        <fullName evidence="1">Uncharacterized protein</fullName>
    </submittedName>
</protein>
<reference evidence="1" key="1">
    <citation type="submission" date="2018-11" db="EMBL/GenBank/DDBJ databases">
        <title>The sequence and de novo assembly of Larimichthys crocea genome using PacBio and Hi-C technologies.</title>
        <authorList>
            <person name="Xu P."/>
            <person name="Chen B."/>
            <person name="Zhou Z."/>
            <person name="Ke Q."/>
            <person name="Wu Y."/>
            <person name="Bai H."/>
            <person name="Pu F."/>
        </authorList>
    </citation>
    <scope>NUCLEOTIDE SEQUENCE</scope>
    <source>
        <tissue evidence="1">Muscle</tissue>
    </source>
</reference>
<comment type="caution">
    <text evidence="1">The sequence shown here is derived from an EMBL/GenBank/DDBJ whole genome shotgun (WGS) entry which is preliminary data.</text>
</comment>
<name>A0ACD3QLT9_LARCR</name>
<dbReference type="Proteomes" id="UP000793456">
    <property type="component" value="Chromosome XVII"/>
</dbReference>